<evidence type="ECO:0000313" key="1">
    <source>
        <dbReference type="EMBL" id="CAF3336927.1"/>
    </source>
</evidence>
<dbReference type="EMBL" id="CAJNYT010000186">
    <property type="protein sequence ID" value="CAF3336927.1"/>
    <property type="molecule type" value="Genomic_DNA"/>
</dbReference>
<protein>
    <submittedName>
        <fullName evidence="2">Uncharacterized protein</fullName>
    </submittedName>
</protein>
<evidence type="ECO:0000313" key="2">
    <source>
        <dbReference type="EMBL" id="CAF3606649.1"/>
    </source>
</evidence>
<accession>A0A818NH64</accession>
<sequence length="97" mass="11405">MYTFSVFNDLMGTLIIFFIIDSLRPKKHQTIHRNRIDDYIKYLDEHDGSIYVPVCSNIFKMENIPPDLLFSMIHSLPTCPADELALILNHTRNFIFD</sequence>
<proteinExistence type="predicted"/>
<gene>
    <name evidence="2" type="ORF">FME351_LOCUS22232</name>
    <name evidence="1" type="ORF">GRG538_LOCUS4248</name>
    <name evidence="4" type="ORF">QYT958_LOCUS23321</name>
    <name evidence="3" type="ORF">TSG867_LOCUS26634</name>
</gene>
<dbReference type="Proteomes" id="UP000663869">
    <property type="component" value="Unassembled WGS sequence"/>
</dbReference>
<evidence type="ECO:0000313" key="3">
    <source>
        <dbReference type="EMBL" id="CAF4582001.1"/>
    </source>
</evidence>
<reference evidence="2" key="1">
    <citation type="submission" date="2021-02" db="EMBL/GenBank/DDBJ databases">
        <authorList>
            <person name="Nowell W R."/>
        </authorList>
    </citation>
    <scope>NUCLEOTIDE SEQUENCE</scope>
</reference>
<dbReference type="Proteomes" id="UP000663862">
    <property type="component" value="Unassembled WGS sequence"/>
</dbReference>
<dbReference type="EMBL" id="CAJOBQ010002845">
    <property type="protein sequence ID" value="CAF4582001.1"/>
    <property type="molecule type" value="Genomic_DNA"/>
</dbReference>
<comment type="caution">
    <text evidence="2">The sequence shown here is derived from an EMBL/GenBank/DDBJ whole genome shotgun (WGS) entry which is preliminary data.</text>
</comment>
<dbReference type="EMBL" id="CAJOBR010004689">
    <property type="protein sequence ID" value="CAF4791640.1"/>
    <property type="molecule type" value="Genomic_DNA"/>
</dbReference>
<dbReference type="Proteomes" id="UP000663872">
    <property type="component" value="Unassembled WGS sequence"/>
</dbReference>
<organism evidence="2 5">
    <name type="scientific">Rotaria socialis</name>
    <dbReference type="NCBI Taxonomy" id="392032"/>
    <lineage>
        <taxon>Eukaryota</taxon>
        <taxon>Metazoa</taxon>
        <taxon>Spiralia</taxon>
        <taxon>Gnathifera</taxon>
        <taxon>Rotifera</taxon>
        <taxon>Eurotatoria</taxon>
        <taxon>Bdelloidea</taxon>
        <taxon>Philodinida</taxon>
        <taxon>Philodinidae</taxon>
        <taxon>Rotaria</taxon>
    </lineage>
</organism>
<name>A0A818NH64_9BILA</name>
<dbReference type="Proteomes" id="UP000663848">
    <property type="component" value="Unassembled WGS sequence"/>
</dbReference>
<dbReference type="AlphaFoldDB" id="A0A818NH64"/>
<evidence type="ECO:0000313" key="4">
    <source>
        <dbReference type="EMBL" id="CAF4791640.1"/>
    </source>
</evidence>
<dbReference type="EMBL" id="CAJNYU010002849">
    <property type="protein sequence ID" value="CAF3606649.1"/>
    <property type="molecule type" value="Genomic_DNA"/>
</dbReference>
<evidence type="ECO:0000313" key="5">
    <source>
        <dbReference type="Proteomes" id="UP000663869"/>
    </source>
</evidence>